<organism evidence="2 3">
    <name type="scientific">Phytophthora oleae</name>
    <dbReference type="NCBI Taxonomy" id="2107226"/>
    <lineage>
        <taxon>Eukaryota</taxon>
        <taxon>Sar</taxon>
        <taxon>Stramenopiles</taxon>
        <taxon>Oomycota</taxon>
        <taxon>Peronosporomycetes</taxon>
        <taxon>Peronosporales</taxon>
        <taxon>Peronosporaceae</taxon>
        <taxon>Phytophthora</taxon>
    </lineage>
</organism>
<evidence type="ECO:0008006" key="4">
    <source>
        <dbReference type="Google" id="ProtNLM"/>
    </source>
</evidence>
<gene>
    <name evidence="2" type="ORF">V7S43_015106</name>
</gene>
<feature type="transmembrane region" description="Helical" evidence="1">
    <location>
        <begin position="6"/>
        <end position="28"/>
    </location>
</feature>
<name>A0ABD3EZ22_9STRA</name>
<keyword evidence="1" id="KW-0472">Membrane</keyword>
<sequence>MDPGGDMIRMIIVPAMVGAFMSSVKYGYCGQMKKLTWMLERRYEESKQHGAPNKKSICVTCSAPITGLRIGDFGKSNSTCKLCFGFVCHACKIVRKLSFVDPDLLLSQRKVTFCTGCIREVTCLSSTDAARVMMLGKKSLASHSNLSATGSATSSISM</sequence>
<dbReference type="EMBL" id="JBIMZQ010000044">
    <property type="protein sequence ID" value="KAL3659803.1"/>
    <property type="molecule type" value="Genomic_DNA"/>
</dbReference>
<dbReference type="InterPro" id="IPR052727">
    <property type="entry name" value="Rab4/Rab5_effector"/>
</dbReference>
<keyword evidence="3" id="KW-1185">Reference proteome</keyword>
<keyword evidence="1" id="KW-0812">Transmembrane</keyword>
<evidence type="ECO:0000313" key="3">
    <source>
        <dbReference type="Proteomes" id="UP001632037"/>
    </source>
</evidence>
<keyword evidence="1" id="KW-1133">Transmembrane helix</keyword>
<reference evidence="2 3" key="1">
    <citation type="submission" date="2024-09" db="EMBL/GenBank/DDBJ databases">
        <title>Genome sequencing and assembly of Phytophthora oleae, isolate VK10A, causative agent of rot of olive drupes.</title>
        <authorList>
            <person name="Conti Taguali S."/>
            <person name="Riolo M."/>
            <person name="La Spada F."/>
            <person name="Cacciola S.O."/>
            <person name="Dionisio G."/>
        </authorList>
    </citation>
    <scope>NUCLEOTIDE SEQUENCE [LARGE SCALE GENOMIC DNA]</scope>
    <source>
        <strain evidence="2 3">VK10A</strain>
    </source>
</reference>
<comment type="caution">
    <text evidence="2">The sequence shown here is derived from an EMBL/GenBank/DDBJ whole genome shotgun (WGS) entry which is preliminary data.</text>
</comment>
<dbReference type="Proteomes" id="UP001632037">
    <property type="component" value="Unassembled WGS sequence"/>
</dbReference>
<dbReference type="PANTHER" id="PTHR13510">
    <property type="entry name" value="FYVE-FINGER-CONTAINING RAB5 EFFECTOR PROTEIN RABENOSYN-5-RELATED"/>
    <property type="match status" value="1"/>
</dbReference>
<evidence type="ECO:0000256" key="1">
    <source>
        <dbReference type="SAM" id="Phobius"/>
    </source>
</evidence>
<dbReference type="AlphaFoldDB" id="A0ABD3EZ22"/>
<evidence type="ECO:0000313" key="2">
    <source>
        <dbReference type="EMBL" id="KAL3659803.1"/>
    </source>
</evidence>
<accession>A0ABD3EZ22</accession>
<dbReference type="PANTHER" id="PTHR13510:SF44">
    <property type="entry name" value="RABENOSYN-5"/>
    <property type="match status" value="1"/>
</dbReference>
<protein>
    <recommendedName>
        <fullName evidence="4">FYVE-type domain-containing protein</fullName>
    </recommendedName>
</protein>
<proteinExistence type="predicted"/>